<dbReference type="RefSeq" id="WP_070025171.1">
    <property type="nucleotide sequence ID" value="NZ_FNTD01000004.1"/>
</dbReference>
<reference evidence="2" key="2">
    <citation type="journal article" date="2019" name="Microbiol. Resour. Announc.">
        <title>Draft Genomic Sequences of Streptomyces misionensis and Streptomyces albidoflavus, bacteria applied for phytopathogen biocontrol.</title>
        <authorList>
            <person name="Pylro V."/>
            <person name="Dias A."/>
            <person name="Andreote F."/>
            <person name="Varani A."/>
            <person name="Andreote C."/>
            <person name="Bernardo E."/>
            <person name="Martins T."/>
        </authorList>
    </citation>
    <scope>NUCLEOTIDE SEQUENCE [LARGE SCALE GENOMIC DNA]</scope>
    <source>
        <strain evidence="2">66</strain>
    </source>
</reference>
<protein>
    <submittedName>
        <fullName evidence="1">Uncharacterized protein</fullName>
    </submittedName>
</protein>
<accession>A0A1H4VFW9</accession>
<keyword evidence="4" id="KW-1185">Reference proteome</keyword>
<dbReference type="AlphaFoldDB" id="A0A1H4VFW9"/>
<organism evidence="1 3">
    <name type="scientific">Streptomyces misionensis</name>
    <dbReference type="NCBI Taxonomy" id="67331"/>
    <lineage>
        <taxon>Bacteria</taxon>
        <taxon>Bacillati</taxon>
        <taxon>Actinomycetota</taxon>
        <taxon>Actinomycetes</taxon>
        <taxon>Kitasatosporales</taxon>
        <taxon>Streptomycetaceae</taxon>
        <taxon>Streptomyces</taxon>
    </lineage>
</organism>
<dbReference type="EMBL" id="VOGW01000161">
    <property type="protein sequence ID" value="TWV35605.1"/>
    <property type="molecule type" value="Genomic_DNA"/>
</dbReference>
<dbReference type="Proteomes" id="UP000320481">
    <property type="component" value="Unassembled WGS sequence"/>
</dbReference>
<dbReference type="Proteomes" id="UP000182375">
    <property type="component" value="Unassembled WGS sequence"/>
</dbReference>
<name>A0A1H4VFW9_9ACTN</name>
<dbReference type="GeneID" id="95512072"/>
<sequence>MAKHSAMCVQEAEDAVQELRGALASAGIVLPSLGLDPVMLARESPCPLVELGRCSVDVARRLAVVVAGVAG</sequence>
<gene>
    <name evidence="2" type="ORF">FRZ03_26795</name>
    <name evidence="1" type="ORF">SAMN04490357_2922</name>
</gene>
<reference evidence="1 3" key="1">
    <citation type="submission" date="2016-10" db="EMBL/GenBank/DDBJ databases">
        <authorList>
            <person name="de Groot N.N."/>
        </authorList>
    </citation>
    <scope>NUCLEOTIDE SEQUENCE [LARGE SCALE GENOMIC DNA]</scope>
    <source>
        <strain evidence="1 3">DSM 40306</strain>
    </source>
</reference>
<evidence type="ECO:0000313" key="3">
    <source>
        <dbReference type="Proteomes" id="UP000182375"/>
    </source>
</evidence>
<proteinExistence type="predicted"/>
<evidence type="ECO:0000313" key="1">
    <source>
        <dbReference type="EMBL" id="SEC79381.1"/>
    </source>
</evidence>
<dbReference type="EMBL" id="FNTD01000004">
    <property type="protein sequence ID" value="SEC79381.1"/>
    <property type="molecule type" value="Genomic_DNA"/>
</dbReference>
<dbReference type="STRING" id="67331.SAMN04490357_2922"/>
<evidence type="ECO:0000313" key="2">
    <source>
        <dbReference type="EMBL" id="TWV35605.1"/>
    </source>
</evidence>
<evidence type="ECO:0000313" key="4">
    <source>
        <dbReference type="Proteomes" id="UP000320481"/>
    </source>
</evidence>